<keyword evidence="3" id="KW-1185">Reference proteome</keyword>
<accession>X6MPM0</accession>
<evidence type="ECO:0000256" key="1">
    <source>
        <dbReference type="SAM" id="MobiDB-lite"/>
    </source>
</evidence>
<gene>
    <name evidence="2" type="ORF">RFI_22329</name>
</gene>
<proteinExistence type="predicted"/>
<feature type="compositionally biased region" description="Basic and acidic residues" evidence="1">
    <location>
        <begin position="34"/>
        <end position="48"/>
    </location>
</feature>
<dbReference type="Proteomes" id="UP000023152">
    <property type="component" value="Unassembled WGS sequence"/>
</dbReference>
<reference evidence="2 3" key="1">
    <citation type="journal article" date="2013" name="Curr. Biol.">
        <title>The Genome of the Foraminiferan Reticulomyxa filosa.</title>
        <authorList>
            <person name="Glockner G."/>
            <person name="Hulsmann N."/>
            <person name="Schleicher M."/>
            <person name="Noegel A.A."/>
            <person name="Eichinger L."/>
            <person name="Gallinger C."/>
            <person name="Pawlowski J."/>
            <person name="Sierra R."/>
            <person name="Euteneuer U."/>
            <person name="Pillet L."/>
            <person name="Moustafa A."/>
            <person name="Platzer M."/>
            <person name="Groth M."/>
            <person name="Szafranski K."/>
            <person name="Schliwa M."/>
        </authorList>
    </citation>
    <scope>NUCLEOTIDE SEQUENCE [LARGE SCALE GENOMIC DNA]</scope>
</reference>
<comment type="caution">
    <text evidence="2">The sequence shown here is derived from an EMBL/GenBank/DDBJ whole genome shotgun (WGS) entry which is preliminary data.</text>
</comment>
<evidence type="ECO:0000313" key="2">
    <source>
        <dbReference type="EMBL" id="ETO15035.1"/>
    </source>
</evidence>
<name>X6MPM0_RETFI</name>
<sequence>MAKAASAERHNDIEKEYQNALVNKALEEVFDSYLETKNERESRNDKNTKASTVIENNDDLKETQSKEKEEEGQQQREEMKADIDKLITKKNSIKIPWKKGTPKIIKKGEIHKIWYSQQSTKKQLKRLESLKAQQQQRSKTSQLKRVHVMLNNCKSLCIWNMLLSWIDQDVCNMFSCFDEISRCQITDPTRKVVRLQKRAYYFKKKDSFFFTRQLQQ</sequence>
<feature type="compositionally biased region" description="Basic and acidic residues" evidence="1">
    <location>
        <begin position="58"/>
        <end position="80"/>
    </location>
</feature>
<protein>
    <submittedName>
        <fullName evidence="2">Uncharacterized protein</fullName>
    </submittedName>
</protein>
<organism evidence="2 3">
    <name type="scientific">Reticulomyxa filosa</name>
    <dbReference type="NCBI Taxonomy" id="46433"/>
    <lineage>
        <taxon>Eukaryota</taxon>
        <taxon>Sar</taxon>
        <taxon>Rhizaria</taxon>
        <taxon>Retaria</taxon>
        <taxon>Foraminifera</taxon>
        <taxon>Monothalamids</taxon>
        <taxon>Reticulomyxidae</taxon>
        <taxon>Reticulomyxa</taxon>
    </lineage>
</organism>
<feature type="region of interest" description="Disordered" evidence="1">
    <location>
        <begin position="34"/>
        <end position="80"/>
    </location>
</feature>
<dbReference type="AlphaFoldDB" id="X6MPM0"/>
<dbReference type="EMBL" id="ASPP01019530">
    <property type="protein sequence ID" value="ETO15035.1"/>
    <property type="molecule type" value="Genomic_DNA"/>
</dbReference>
<evidence type="ECO:0000313" key="3">
    <source>
        <dbReference type="Proteomes" id="UP000023152"/>
    </source>
</evidence>